<dbReference type="InterPro" id="IPR000845">
    <property type="entry name" value="Nucleoside_phosphorylase_d"/>
</dbReference>
<dbReference type="Proteomes" id="UP001597387">
    <property type="component" value="Unassembled WGS sequence"/>
</dbReference>
<name>A0ABW4ZNP6_9SPHI</name>
<keyword evidence="2" id="KW-0378">Hydrolase</keyword>
<dbReference type="NCBIfam" id="TIGR01721">
    <property type="entry name" value="AMN-like"/>
    <property type="match status" value="1"/>
</dbReference>
<dbReference type="InterPro" id="IPR035994">
    <property type="entry name" value="Nucleoside_phosphorylase_sf"/>
</dbReference>
<proteinExistence type="predicted"/>
<dbReference type="InterPro" id="IPR010944">
    <property type="entry name" value="AMN-like"/>
</dbReference>
<dbReference type="PANTHER" id="PTHR43691:SF6">
    <property type="entry name" value="AMP NUCLEOSIDASE"/>
    <property type="match status" value="1"/>
</dbReference>
<keyword evidence="3" id="KW-1185">Reference proteome</keyword>
<dbReference type="PANTHER" id="PTHR43691">
    <property type="entry name" value="URIDINE PHOSPHORYLASE"/>
    <property type="match status" value="1"/>
</dbReference>
<reference evidence="3" key="1">
    <citation type="journal article" date="2019" name="Int. J. Syst. Evol. Microbiol.">
        <title>The Global Catalogue of Microorganisms (GCM) 10K type strain sequencing project: providing services to taxonomists for standard genome sequencing and annotation.</title>
        <authorList>
            <consortium name="The Broad Institute Genomics Platform"/>
            <consortium name="The Broad Institute Genome Sequencing Center for Infectious Disease"/>
            <person name="Wu L."/>
            <person name="Ma J."/>
        </authorList>
    </citation>
    <scope>NUCLEOTIDE SEQUENCE [LARGE SCALE GENOMIC DNA]</scope>
    <source>
        <strain evidence="3">KCTC 42217</strain>
    </source>
</reference>
<sequence length="287" mass="32063">MNEEKEVKQDPEIVKSSKKVKEVESPVKKGLKTKEEIVKNWLPRYTGRPLDQFTDFILLTNFSRYLQLFSEWHNDAPIMGLDKPMQSVSAGGITIINFGMGSPVAATMMDLLSSIKPKAVLFLGKCGGLKKNNNIGDLILPIAAIRGEGTSNDYFPPEVPALPSFALQKAISTTIRDHSRDYWTGTVYTTNRRVWEHDKGFKKYLKTLRAMAIDMETATVFTTGFANKIPTGALLLISDQPMIPEGVKTAESDSKVTEQYVETHLRVGIESLKQLINNGLTVKHLKF</sequence>
<evidence type="ECO:0000259" key="1">
    <source>
        <dbReference type="Pfam" id="PF01048"/>
    </source>
</evidence>
<dbReference type="Pfam" id="PF01048">
    <property type="entry name" value="PNP_UDP_1"/>
    <property type="match status" value="1"/>
</dbReference>
<keyword evidence="2" id="KW-0326">Glycosidase</keyword>
<dbReference type="EC" id="3.2.2.4" evidence="2"/>
<gene>
    <name evidence="2" type="ORF">ACFSJU_15070</name>
</gene>
<dbReference type="CDD" id="cd17762">
    <property type="entry name" value="AMN"/>
    <property type="match status" value="1"/>
</dbReference>
<dbReference type="InterPro" id="IPR047039">
    <property type="entry name" value="AMN_phosphorylase"/>
</dbReference>
<dbReference type="Gene3D" id="3.40.50.1580">
    <property type="entry name" value="Nucleoside phosphorylase domain"/>
    <property type="match status" value="1"/>
</dbReference>
<dbReference type="GO" id="GO:0008714">
    <property type="term" value="F:AMP nucleosidase activity"/>
    <property type="evidence" value="ECO:0007669"/>
    <property type="project" value="UniProtKB-EC"/>
</dbReference>
<evidence type="ECO:0000313" key="2">
    <source>
        <dbReference type="EMBL" id="MFD2163729.1"/>
    </source>
</evidence>
<dbReference type="NCBIfam" id="NF005500">
    <property type="entry name" value="PRK07115.1"/>
    <property type="match status" value="1"/>
</dbReference>
<protein>
    <submittedName>
        <fullName evidence="2">AMP nucleosidase</fullName>
        <ecNumber evidence="2">3.2.2.4</ecNumber>
    </submittedName>
</protein>
<accession>A0ABW4ZNP6</accession>
<dbReference type="RefSeq" id="WP_255900344.1">
    <property type="nucleotide sequence ID" value="NZ_JAFMZO010000002.1"/>
</dbReference>
<dbReference type="SUPFAM" id="SSF53167">
    <property type="entry name" value="Purine and uridine phosphorylases"/>
    <property type="match status" value="1"/>
</dbReference>
<evidence type="ECO:0000313" key="3">
    <source>
        <dbReference type="Proteomes" id="UP001597387"/>
    </source>
</evidence>
<comment type="caution">
    <text evidence="2">The sequence shown here is derived from an EMBL/GenBank/DDBJ whole genome shotgun (WGS) entry which is preliminary data.</text>
</comment>
<dbReference type="EMBL" id="JBHUHZ010000002">
    <property type="protein sequence ID" value="MFD2163729.1"/>
    <property type="molecule type" value="Genomic_DNA"/>
</dbReference>
<feature type="domain" description="Nucleoside phosphorylase" evidence="1">
    <location>
        <begin position="89"/>
        <end position="267"/>
    </location>
</feature>
<organism evidence="2 3">
    <name type="scientific">Paradesertivirga mongoliensis</name>
    <dbReference type="NCBI Taxonomy" id="2100740"/>
    <lineage>
        <taxon>Bacteria</taxon>
        <taxon>Pseudomonadati</taxon>
        <taxon>Bacteroidota</taxon>
        <taxon>Sphingobacteriia</taxon>
        <taxon>Sphingobacteriales</taxon>
        <taxon>Sphingobacteriaceae</taxon>
        <taxon>Paradesertivirga</taxon>
    </lineage>
</organism>